<evidence type="ECO:0000256" key="1">
    <source>
        <dbReference type="ARBA" id="ARBA00007448"/>
    </source>
</evidence>
<reference evidence="4" key="1">
    <citation type="journal article" date="2017" name="Science">
        <title>Giant viruses with an expanded complement of translation system components.</title>
        <authorList>
            <person name="Schulz F."/>
            <person name="Yutin N."/>
            <person name="Ivanova N.N."/>
            <person name="Ortega D.R."/>
            <person name="Lee T.K."/>
            <person name="Vierheilig J."/>
            <person name="Daims H."/>
            <person name="Horn M."/>
            <person name="Wagner M."/>
            <person name="Jensen G.J."/>
            <person name="Kyrpides N.C."/>
            <person name="Koonin E.V."/>
            <person name="Woyke T."/>
        </authorList>
    </citation>
    <scope>NUCLEOTIDE SEQUENCE</scope>
    <source>
        <strain evidence="4">KNV1</strain>
    </source>
</reference>
<dbReference type="SUPFAM" id="SSF52540">
    <property type="entry name" value="P-loop containing nucleoside triphosphate hydrolases"/>
    <property type="match status" value="1"/>
</dbReference>
<dbReference type="PANTHER" id="PTHR23070">
    <property type="entry name" value="BCS1 AAA-TYPE ATPASE"/>
    <property type="match status" value="1"/>
</dbReference>
<gene>
    <name evidence="4" type="ORF">Klosneuvirus_4_25</name>
</gene>
<dbReference type="Gene3D" id="3.40.50.300">
    <property type="entry name" value="P-loop containing nucleotide triphosphate hydrolases"/>
    <property type="match status" value="1"/>
</dbReference>
<proteinExistence type="inferred from homology"/>
<evidence type="ECO:0000259" key="3">
    <source>
        <dbReference type="SMART" id="SM00382"/>
    </source>
</evidence>
<dbReference type="EMBL" id="KY684111">
    <property type="protein sequence ID" value="ARF12210.1"/>
    <property type="molecule type" value="Genomic_DNA"/>
</dbReference>
<protein>
    <submittedName>
        <fullName evidence="4">AAA family ATPase</fullName>
    </submittedName>
</protein>
<feature type="domain" description="AAA+ ATPase" evidence="3">
    <location>
        <begin position="462"/>
        <end position="610"/>
    </location>
</feature>
<sequence>MSASIGNSLTDFFKTNTFTGNQYIDGLILASVIPVILAYVNNVFTWMTKFVSYIFTMIVSYITEYIKARFVGKVLCAISISEENRIFNVIKELVFKPDVQSDVSRYIMTRITNIKDDNDKDTDFKMFRRWTDYDKFDVTIDHTGEKLFQMSKSYSSIDIDMKAFQYKEYYVKFTLKYDSVKDRNDKSNSKTGNMMTMELITMKNITKPQNEYEYANMIEDFLKTKFKVNDFITYHYAINTRNQTLCRFIRKFMEKGESDTGGLLKYGDGKFELLKETVKPKVLPNKLIVNLTTQNIVNNDTELYDKINLTGNYTEANGIGKSGFNVLYDQFIGKPKMQQVTQYSYYVDNNKIIFMAFEGNNNLFIDIVSAGKILTENDIKEIISFMIKHGNVASQKKEVVVEKKQVNVWKYYNSDEGWYKNQLDRRTFNSIFLKTETLTQIKKEIENFMRVEQLYKSCDFPYRKGILFYGPPGTGKTSLAKAIAYEYQIDMYIINVNDKDVNDDTICQMMNSIGGSGNKILLFEDIDSAFADKEKIKFEEKTDKISGIAQANNTDRKYLTYAGLLNALDGVLSSHHGVITIMTTNYINKLGEALIRPGRIDHKYILGTCDYEQIYNMTRFIVKKSLDLIKTNQLENLSAEASKFDDEYLKNHIYDFANSLVDEKKNSNIKPCQLQQYILKYIENPDDIFNNYKELLNS</sequence>
<dbReference type="InterPro" id="IPR027417">
    <property type="entry name" value="P-loop_NTPase"/>
</dbReference>
<dbReference type="InterPro" id="IPR003959">
    <property type="entry name" value="ATPase_AAA_core"/>
</dbReference>
<name>A0A1V0SKF8_9VIRU</name>
<dbReference type="GO" id="GO:0005524">
    <property type="term" value="F:ATP binding"/>
    <property type="evidence" value="ECO:0007669"/>
    <property type="project" value="InterPro"/>
</dbReference>
<keyword evidence="2" id="KW-1133">Transmembrane helix</keyword>
<dbReference type="Pfam" id="PF00004">
    <property type="entry name" value="AAA"/>
    <property type="match status" value="1"/>
</dbReference>
<dbReference type="InterPro" id="IPR003593">
    <property type="entry name" value="AAA+_ATPase"/>
</dbReference>
<feature type="transmembrane region" description="Helical" evidence="2">
    <location>
        <begin position="23"/>
        <end position="40"/>
    </location>
</feature>
<dbReference type="SMART" id="SM00382">
    <property type="entry name" value="AAA"/>
    <property type="match status" value="1"/>
</dbReference>
<accession>A0A1V0SKF8</accession>
<evidence type="ECO:0000313" key="4">
    <source>
        <dbReference type="EMBL" id="ARF12210.1"/>
    </source>
</evidence>
<dbReference type="InterPro" id="IPR050747">
    <property type="entry name" value="Mitochondrial_chaperone_BCS1"/>
</dbReference>
<comment type="similarity">
    <text evidence="1">Belongs to the AAA ATPase family. BCS1 subfamily.</text>
</comment>
<keyword evidence="2" id="KW-0472">Membrane</keyword>
<evidence type="ECO:0000256" key="2">
    <source>
        <dbReference type="SAM" id="Phobius"/>
    </source>
</evidence>
<organism evidence="4">
    <name type="scientific">Klosneuvirus KNV1</name>
    <dbReference type="NCBI Taxonomy" id="1977640"/>
    <lineage>
        <taxon>Viruses</taxon>
        <taxon>Varidnaviria</taxon>
        <taxon>Bamfordvirae</taxon>
        <taxon>Nucleocytoviricota</taxon>
        <taxon>Megaviricetes</taxon>
        <taxon>Imitervirales</taxon>
        <taxon>Mimiviridae</taxon>
        <taxon>Klosneuvirinae</taxon>
        <taxon>Klosneuvirus</taxon>
    </lineage>
</organism>
<dbReference type="GO" id="GO:0016887">
    <property type="term" value="F:ATP hydrolysis activity"/>
    <property type="evidence" value="ECO:0007669"/>
    <property type="project" value="InterPro"/>
</dbReference>
<keyword evidence="2" id="KW-0812">Transmembrane</keyword>